<dbReference type="PANTHER" id="PTHR11461">
    <property type="entry name" value="SERINE PROTEASE INHIBITOR, SERPIN"/>
    <property type="match status" value="1"/>
</dbReference>
<dbReference type="Gene3D" id="2.30.39.10">
    <property type="entry name" value="Alpha-1-antitrypsin, domain 1"/>
    <property type="match status" value="1"/>
</dbReference>
<dbReference type="SUPFAM" id="SSF56574">
    <property type="entry name" value="Serpins"/>
    <property type="match status" value="1"/>
</dbReference>
<dbReference type="CTD" id="20230492"/>
<evidence type="ECO:0000256" key="2">
    <source>
        <dbReference type="RuleBase" id="RU000411"/>
    </source>
</evidence>
<sequence length="353" mass="40888">MYQRLKSSSSNLIFSPISIFLSLSMTSLGARGSTKFQINRSLRQGNMKRFVHQASRILLSKMPESTGNITHQQANAIFVRRPIPIQNSFKTRVARYYETEIYNLSTWYPEREINHWVERRTDGLLSDFLSPGSLGDSFMMWIINAVFFRGTWAKIFDFRQTRQKSFTRESGMTTRVEMMEMIESFPSYRMENMQTSVLEIPYVGGQYSFFIFLPDTHNGLQRLESEMTHRLLESVMTNMEPPKRFSIQIPKLYLDNSLDLEGTLKEMGITKLFDANDANIAGISANNDLFVDSVIHKSVLEVNEFGTTAMTVNRVSVSVKTTVPQFIANRPFMFIVRNKKYKINMYMGRFAYP</sequence>
<dbReference type="AlphaFoldDB" id="V4BBL0"/>
<evidence type="ECO:0000313" key="4">
    <source>
        <dbReference type="EMBL" id="ESP04951.1"/>
    </source>
</evidence>
<protein>
    <recommendedName>
        <fullName evidence="3">Serpin domain-containing protein</fullName>
    </recommendedName>
</protein>
<evidence type="ECO:0000313" key="5">
    <source>
        <dbReference type="Proteomes" id="UP000030746"/>
    </source>
</evidence>
<dbReference type="EMBL" id="KB199651">
    <property type="protein sequence ID" value="ESP04951.1"/>
    <property type="molecule type" value="Genomic_DNA"/>
</dbReference>
<dbReference type="RefSeq" id="XP_009044460.1">
    <property type="nucleotide sequence ID" value="XM_009046212.1"/>
</dbReference>
<dbReference type="Proteomes" id="UP000030746">
    <property type="component" value="Unassembled WGS sequence"/>
</dbReference>
<dbReference type="InterPro" id="IPR000215">
    <property type="entry name" value="Serpin_fam"/>
</dbReference>
<evidence type="ECO:0000259" key="3">
    <source>
        <dbReference type="SMART" id="SM00093"/>
    </source>
</evidence>
<dbReference type="InterPro" id="IPR042178">
    <property type="entry name" value="Serpin_sf_1"/>
</dbReference>
<dbReference type="PROSITE" id="PS00284">
    <property type="entry name" value="SERPIN"/>
    <property type="match status" value="1"/>
</dbReference>
<keyword evidence="5" id="KW-1185">Reference proteome</keyword>
<comment type="similarity">
    <text evidence="1 2">Belongs to the serpin family.</text>
</comment>
<dbReference type="InterPro" id="IPR036186">
    <property type="entry name" value="Serpin_sf"/>
</dbReference>
<reference evidence="4 5" key="1">
    <citation type="journal article" date="2013" name="Nature">
        <title>Insights into bilaterian evolution from three spiralian genomes.</title>
        <authorList>
            <person name="Simakov O."/>
            <person name="Marletaz F."/>
            <person name="Cho S.J."/>
            <person name="Edsinger-Gonzales E."/>
            <person name="Havlak P."/>
            <person name="Hellsten U."/>
            <person name="Kuo D.H."/>
            <person name="Larsson T."/>
            <person name="Lv J."/>
            <person name="Arendt D."/>
            <person name="Savage R."/>
            <person name="Osoegawa K."/>
            <person name="de Jong P."/>
            <person name="Grimwood J."/>
            <person name="Chapman J.A."/>
            <person name="Shapiro H."/>
            <person name="Aerts A."/>
            <person name="Otillar R.P."/>
            <person name="Terry A.Y."/>
            <person name="Boore J.L."/>
            <person name="Grigoriev I.V."/>
            <person name="Lindberg D.R."/>
            <person name="Seaver E.C."/>
            <person name="Weisblat D.A."/>
            <person name="Putnam N.H."/>
            <person name="Rokhsar D.S."/>
        </authorList>
    </citation>
    <scope>NUCLEOTIDE SEQUENCE [LARGE SCALE GENOMIC DNA]</scope>
</reference>
<dbReference type="CDD" id="cd00172">
    <property type="entry name" value="serpin"/>
    <property type="match status" value="1"/>
</dbReference>
<dbReference type="KEGG" id="lgi:LOTGIDRAFT_109634"/>
<dbReference type="GO" id="GO:0004867">
    <property type="term" value="F:serine-type endopeptidase inhibitor activity"/>
    <property type="evidence" value="ECO:0007669"/>
    <property type="project" value="InterPro"/>
</dbReference>
<dbReference type="OMA" id="HINEDAT"/>
<dbReference type="GeneID" id="20230492"/>
<dbReference type="SMART" id="SM00093">
    <property type="entry name" value="SERPIN"/>
    <property type="match status" value="1"/>
</dbReference>
<accession>V4BBL0</accession>
<dbReference type="HOGENOM" id="CLU_023330_0_2_1"/>
<dbReference type="GO" id="GO:0005615">
    <property type="term" value="C:extracellular space"/>
    <property type="evidence" value="ECO:0007669"/>
    <property type="project" value="InterPro"/>
</dbReference>
<name>V4BBL0_LOTGI</name>
<dbReference type="InterPro" id="IPR023796">
    <property type="entry name" value="Serpin_dom"/>
</dbReference>
<organism evidence="4 5">
    <name type="scientific">Lottia gigantea</name>
    <name type="common">Giant owl limpet</name>
    <dbReference type="NCBI Taxonomy" id="225164"/>
    <lineage>
        <taxon>Eukaryota</taxon>
        <taxon>Metazoa</taxon>
        <taxon>Spiralia</taxon>
        <taxon>Lophotrochozoa</taxon>
        <taxon>Mollusca</taxon>
        <taxon>Gastropoda</taxon>
        <taxon>Patellogastropoda</taxon>
        <taxon>Lottioidea</taxon>
        <taxon>Lottiidae</taxon>
        <taxon>Lottia</taxon>
    </lineage>
</organism>
<proteinExistence type="inferred from homology"/>
<dbReference type="PANTHER" id="PTHR11461:SF211">
    <property type="entry name" value="GH10112P-RELATED"/>
    <property type="match status" value="1"/>
</dbReference>
<dbReference type="InterPro" id="IPR023795">
    <property type="entry name" value="Serpin_CS"/>
</dbReference>
<evidence type="ECO:0000256" key="1">
    <source>
        <dbReference type="ARBA" id="ARBA00009500"/>
    </source>
</evidence>
<dbReference type="InterPro" id="IPR042185">
    <property type="entry name" value="Serpin_sf_2"/>
</dbReference>
<feature type="domain" description="Serpin" evidence="3">
    <location>
        <begin position="1"/>
        <end position="353"/>
    </location>
</feature>
<gene>
    <name evidence="4" type="ORF">LOTGIDRAFT_109634</name>
</gene>
<dbReference type="Pfam" id="PF00079">
    <property type="entry name" value="Serpin"/>
    <property type="match status" value="1"/>
</dbReference>
<dbReference type="Gene3D" id="3.30.497.10">
    <property type="entry name" value="Antithrombin, subunit I, domain 2"/>
    <property type="match status" value="1"/>
</dbReference>
<dbReference type="OrthoDB" id="1063785at2759"/>